<dbReference type="EMBL" id="LR796546">
    <property type="protein sequence ID" value="CAB4150266.1"/>
    <property type="molecule type" value="Genomic_DNA"/>
</dbReference>
<proteinExistence type="predicted"/>
<evidence type="ECO:0000313" key="1">
    <source>
        <dbReference type="EMBL" id="CAB4150266.1"/>
    </source>
</evidence>
<organism evidence="1">
    <name type="scientific">uncultured Caudovirales phage</name>
    <dbReference type="NCBI Taxonomy" id="2100421"/>
    <lineage>
        <taxon>Viruses</taxon>
        <taxon>Duplodnaviria</taxon>
        <taxon>Heunggongvirae</taxon>
        <taxon>Uroviricota</taxon>
        <taxon>Caudoviricetes</taxon>
        <taxon>Peduoviridae</taxon>
        <taxon>Maltschvirus</taxon>
        <taxon>Maltschvirus maltsch</taxon>
    </lineage>
</organism>
<gene>
    <name evidence="1" type="ORF">UFOVP568_6</name>
    <name evidence="2" type="ORF">UFOVP810_33</name>
</gene>
<dbReference type="EMBL" id="LR796744">
    <property type="protein sequence ID" value="CAB4163580.1"/>
    <property type="molecule type" value="Genomic_DNA"/>
</dbReference>
<protein>
    <submittedName>
        <fullName evidence="1">Uncharacterized protein</fullName>
    </submittedName>
</protein>
<name>A0A6J5MZ03_9CAUD</name>
<reference evidence="1" key="1">
    <citation type="submission" date="2020-04" db="EMBL/GenBank/DDBJ databases">
        <authorList>
            <person name="Chiriac C."/>
            <person name="Salcher M."/>
            <person name="Ghai R."/>
            <person name="Kavagutti S V."/>
        </authorList>
    </citation>
    <scope>NUCLEOTIDE SEQUENCE</scope>
</reference>
<sequence length="70" mass="7958">MTMDDIKAQDAALMTMVAEVAAKYAALEASMNQPSYHARIEARKAWREAMTALRILSLRQHADRFAAFDW</sequence>
<accession>A0A6J5MZ03</accession>
<evidence type="ECO:0000313" key="2">
    <source>
        <dbReference type="EMBL" id="CAB4163580.1"/>
    </source>
</evidence>